<dbReference type="GO" id="GO:0030968">
    <property type="term" value="P:endoplasmic reticulum unfolded protein response"/>
    <property type="evidence" value="ECO:0007669"/>
    <property type="project" value="TreeGrafter"/>
</dbReference>
<dbReference type="Gene3D" id="2.60.40.1490">
    <property type="entry name" value="Histone chaperone ASF1-like"/>
    <property type="match status" value="1"/>
</dbReference>
<dbReference type="CDD" id="cd10230">
    <property type="entry name" value="ASKHA_NBD_HSP70_HYOU1"/>
    <property type="match status" value="1"/>
</dbReference>
<evidence type="ECO:0000256" key="2">
    <source>
        <dbReference type="ARBA" id="ARBA00006051"/>
    </source>
</evidence>
<keyword evidence="9" id="KW-0539">Nucleus</keyword>
<evidence type="ECO:0000256" key="5">
    <source>
        <dbReference type="ARBA" id="ARBA00022840"/>
    </source>
</evidence>
<comment type="similarity">
    <text evidence="2">Belongs to the ASF1 family.</text>
</comment>
<dbReference type="GO" id="GO:0140662">
    <property type="term" value="F:ATP-dependent protein folding chaperone"/>
    <property type="evidence" value="ECO:0007669"/>
    <property type="project" value="InterPro"/>
</dbReference>
<dbReference type="GO" id="GO:0006325">
    <property type="term" value="P:chromatin organization"/>
    <property type="evidence" value="ECO:0007669"/>
    <property type="project" value="InterPro"/>
</dbReference>
<dbReference type="AlphaFoldDB" id="A0A4S4L5N3"/>
<feature type="compositionally biased region" description="Low complexity" evidence="11">
    <location>
        <begin position="758"/>
        <end position="799"/>
    </location>
</feature>
<keyword evidence="8" id="KW-0143">Chaperone</keyword>
<evidence type="ECO:0000313" key="12">
    <source>
        <dbReference type="EMBL" id="THH06587.1"/>
    </source>
</evidence>
<feature type="compositionally biased region" description="Basic residues" evidence="11">
    <location>
        <begin position="1029"/>
        <end position="1039"/>
    </location>
</feature>
<dbReference type="GO" id="GO:0005524">
    <property type="term" value="F:ATP binding"/>
    <property type="evidence" value="ECO:0007669"/>
    <property type="project" value="UniProtKB-KW"/>
</dbReference>
<evidence type="ECO:0000256" key="4">
    <source>
        <dbReference type="ARBA" id="ARBA00022824"/>
    </source>
</evidence>
<dbReference type="GO" id="GO:0034663">
    <property type="term" value="C:endoplasmic reticulum chaperone complex"/>
    <property type="evidence" value="ECO:0007669"/>
    <property type="project" value="TreeGrafter"/>
</dbReference>
<evidence type="ECO:0000313" key="13">
    <source>
        <dbReference type="Proteomes" id="UP000308199"/>
    </source>
</evidence>
<name>A0A4S4L5N3_9AGAM</name>
<evidence type="ECO:0000256" key="11">
    <source>
        <dbReference type="SAM" id="MobiDB-lite"/>
    </source>
</evidence>
<dbReference type="Gene3D" id="2.60.34.10">
    <property type="entry name" value="Substrate Binding Domain Of DNAk, Chain A, domain 1"/>
    <property type="match status" value="1"/>
</dbReference>
<keyword evidence="5" id="KW-0067">ATP-binding</keyword>
<dbReference type="InterPro" id="IPR029048">
    <property type="entry name" value="HSP70_C_sf"/>
</dbReference>
<reference evidence="12 13" key="1">
    <citation type="submission" date="2019-02" db="EMBL/GenBank/DDBJ databases">
        <title>Genome sequencing of the rare red list fungi Phellinidium pouzarii.</title>
        <authorList>
            <person name="Buettner E."/>
            <person name="Kellner H."/>
        </authorList>
    </citation>
    <scope>NUCLEOTIDE SEQUENCE [LARGE SCALE GENOMIC DNA]</scope>
    <source>
        <strain evidence="12 13">DSM 108285</strain>
    </source>
</reference>
<dbReference type="InterPro" id="IPR036747">
    <property type="entry name" value="ASF1-like_sf"/>
</dbReference>
<dbReference type="Pfam" id="PF04729">
    <property type="entry name" value="ASF1_hist_chap"/>
    <property type="match status" value="1"/>
</dbReference>
<gene>
    <name evidence="12" type="ORF">EW145_g3982</name>
</gene>
<protein>
    <recommendedName>
        <fullName evidence="10">Anti-silencing function protein 1</fullName>
    </recommendedName>
</protein>
<keyword evidence="4" id="KW-0256">Endoplasmic reticulum</keyword>
<dbReference type="PRINTS" id="PR00301">
    <property type="entry name" value="HEATSHOCK70"/>
</dbReference>
<dbReference type="Proteomes" id="UP000308199">
    <property type="component" value="Unassembled WGS sequence"/>
</dbReference>
<dbReference type="PANTHER" id="PTHR45639:SF3">
    <property type="entry name" value="HYPOXIA UP-REGULATED PROTEIN 1"/>
    <property type="match status" value="1"/>
</dbReference>
<dbReference type="InterPro" id="IPR013126">
    <property type="entry name" value="Hsp_70_fam"/>
</dbReference>
<dbReference type="Gene3D" id="3.30.30.30">
    <property type="match status" value="1"/>
</dbReference>
<comment type="caution">
    <text evidence="12">The sequence shown here is derived from an EMBL/GenBank/DDBJ whole genome shotgun (WGS) entry which is preliminary data.</text>
</comment>
<dbReference type="EMBL" id="SGPK01000187">
    <property type="protein sequence ID" value="THH06587.1"/>
    <property type="molecule type" value="Genomic_DNA"/>
</dbReference>
<dbReference type="Gene3D" id="3.90.640.10">
    <property type="entry name" value="Actin, Chain A, domain 4"/>
    <property type="match status" value="1"/>
</dbReference>
<dbReference type="SUPFAM" id="SSF53067">
    <property type="entry name" value="Actin-like ATPase domain"/>
    <property type="match status" value="2"/>
</dbReference>
<dbReference type="PANTHER" id="PTHR45639">
    <property type="entry name" value="HSC70CB, ISOFORM G-RELATED"/>
    <property type="match status" value="1"/>
</dbReference>
<dbReference type="Pfam" id="PF00012">
    <property type="entry name" value="HSP70"/>
    <property type="match status" value="1"/>
</dbReference>
<dbReference type="SUPFAM" id="SSF100934">
    <property type="entry name" value="Heat shock protein 70kD (HSP70), C-terminal subdomain"/>
    <property type="match status" value="1"/>
</dbReference>
<dbReference type="InterPro" id="IPR006818">
    <property type="entry name" value="ASF1-like"/>
</dbReference>
<dbReference type="InterPro" id="IPR043129">
    <property type="entry name" value="ATPase_NBD"/>
</dbReference>
<evidence type="ECO:0000256" key="7">
    <source>
        <dbReference type="ARBA" id="ARBA00023163"/>
    </source>
</evidence>
<dbReference type="GO" id="GO:0005634">
    <property type="term" value="C:nucleus"/>
    <property type="evidence" value="ECO:0007669"/>
    <property type="project" value="UniProtKB-SubCell"/>
</dbReference>
<dbReference type="InterPro" id="IPR029047">
    <property type="entry name" value="HSP70_peptide-bd_sf"/>
</dbReference>
<evidence type="ECO:0000256" key="8">
    <source>
        <dbReference type="ARBA" id="ARBA00023186"/>
    </source>
</evidence>
<feature type="region of interest" description="Disordered" evidence="11">
    <location>
        <begin position="744"/>
        <end position="811"/>
    </location>
</feature>
<dbReference type="SUPFAM" id="SSF101546">
    <property type="entry name" value="ASF1-like"/>
    <property type="match status" value="1"/>
</dbReference>
<feature type="compositionally biased region" description="Low complexity" evidence="11">
    <location>
        <begin position="1040"/>
        <end position="1087"/>
    </location>
</feature>
<keyword evidence="6" id="KW-0805">Transcription regulation</keyword>
<proteinExistence type="inferred from homology"/>
<dbReference type="Gene3D" id="1.20.1270.10">
    <property type="match status" value="1"/>
</dbReference>
<comment type="subcellular location">
    <subcellularLocation>
        <location evidence="1">Nucleus</location>
    </subcellularLocation>
</comment>
<accession>A0A4S4L5N3</accession>
<evidence type="ECO:0000256" key="10">
    <source>
        <dbReference type="ARBA" id="ARBA00032776"/>
    </source>
</evidence>
<evidence type="ECO:0000256" key="6">
    <source>
        <dbReference type="ARBA" id="ARBA00023015"/>
    </source>
</evidence>
<evidence type="ECO:0000256" key="3">
    <source>
        <dbReference type="ARBA" id="ARBA00022741"/>
    </source>
</evidence>
<keyword evidence="3" id="KW-0547">Nucleotide-binding</keyword>
<evidence type="ECO:0000256" key="9">
    <source>
        <dbReference type="ARBA" id="ARBA00023242"/>
    </source>
</evidence>
<keyword evidence="7" id="KW-0804">Transcription</keyword>
<evidence type="ECO:0000256" key="1">
    <source>
        <dbReference type="ARBA" id="ARBA00004123"/>
    </source>
</evidence>
<dbReference type="OrthoDB" id="10262720at2759"/>
<dbReference type="Gene3D" id="3.30.420.40">
    <property type="match status" value="2"/>
</dbReference>
<keyword evidence="13" id="KW-1185">Reference proteome</keyword>
<organism evidence="12 13">
    <name type="scientific">Phellinidium pouzarii</name>
    <dbReference type="NCBI Taxonomy" id="167371"/>
    <lineage>
        <taxon>Eukaryota</taxon>
        <taxon>Fungi</taxon>
        <taxon>Dikarya</taxon>
        <taxon>Basidiomycota</taxon>
        <taxon>Agaricomycotina</taxon>
        <taxon>Agaricomycetes</taxon>
        <taxon>Hymenochaetales</taxon>
        <taxon>Hymenochaetaceae</taxon>
        <taxon>Phellinidium</taxon>
    </lineage>
</organism>
<feature type="region of interest" description="Disordered" evidence="11">
    <location>
        <begin position="1029"/>
        <end position="1094"/>
    </location>
</feature>
<sequence length="1094" mass="119663">MSIVTIKNVEFLNNPARFTDPYRFRVLFECIAPLPDDLEWRLIYVSSPGNEELDQELDSCLVGPVPVGINSFDFESPAPDPRRIPREDLLGVAALILTGSYNDQEFVRVGYYQNTEYDSEELRENPPQTVLVDSLTRDVNAKPRVTRFQIKWDVSPMQMTQVAVGAAQSAAVPSANDLADDEPEPMDTEPTGVATASAAILSIDYGSEWIKASLIKPGVPFDVLLNRDSKRKIQSSVAWKGEDRLFGSEAFNIATRFPSDSFTYLKTLQGVPFESDATDSFQAVSPAELVHTKRDTVAIRRSNVNGTEWSVEELIAMQLSYVKELAESVGSFDAREPVRDVVVVVPPYFTQFERDAVADALEIAGLRLLALVNDGTAVALNYAMTRSFAESKEWHVIYDAGAGGVRATVVSFEAVSNGKKGKDATQITAAGVGFDRSAGGLELDRRLRDMLALDFQVKHNRAITGDARGMAKLLKEAGRIKSILSTNSEATATVESIAFDVDYRSKVSRAAFETACDDLKPKFAQPILDAIKNAGLTLNDITSVILTGGHSRTPMVQAAIKDAVGDSKIATSVNADEAAVLGAALYGASISRQFRTKDIRVTDIIPYDIQVSYLAQTKAVDADNVQIPLIPPKTLNNLIFPTGSKVGSKKTMTFKRKDDFTVTMSYKRSIGAGFPSELLEAEITGVKEAMAELAEAGAVDPVVKATLVLSESGFAGIQDAIAFGEVKKDDDSFAGKLKGLFGGGAKEDVNDESASKGPSSEATTNSSSFTTSSASAEPESESSSVSASSSSTASAASPSPEKKKQARDTIPLQLNVKPLSIPALTPAELRRSRDRLITIDTAEAGKRRREEARNGLEAHLYKLRDLLEEDETSPFKKCSKEDERQIIQEKVREMLQWMNEEADEAQLIDFWEKKDAVEHLERPIQFRYQEIEAFPSMLNNSQRVNWMSRMFITEARKNLTAELIPGNLPAFYTEEEVNSLEKSLKEHEQWLNEWVEKQKGVKPNEDPVILTTEMKARATTLENALLKLMRRKAPPKSKKNAFNSSSSSSPMSPSSSSISLESSSSESASSTKSDSSSAEETTSTPVAQSPHDEL</sequence>